<keyword evidence="2" id="KW-0732">Signal</keyword>
<feature type="transmembrane region" description="Helical" evidence="1">
    <location>
        <begin position="239"/>
        <end position="260"/>
    </location>
</feature>
<dbReference type="Pfam" id="PF09546">
    <property type="entry name" value="Spore_III_AE"/>
    <property type="match status" value="1"/>
</dbReference>
<name>F7NJX4_9FIRM</name>
<feature type="transmembrane region" description="Helical" evidence="1">
    <location>
        <begin position="167"/>
        <end position="190"/>
    </location>
</feature>
<keyword evidence="1" id="KW-1133">Transmembrane helix</keyword>
<dbReference type="EMBL" id="AFGF01000102">
    <property type="protein sequence ID" value="EGO63621.1"/>
    <property type="molecule type" value="Genomic_DNA"/>
</dbReference>
<comment type="caution">
    <text evidence="3">The sequence shown here is derived from an EMBL/GenBank/DDBJ whole genome shotgun (WGS) entry which is preliminary data.</text>
</comment>
<feature type="signal peptide" evidence="2">
    <location>
        <begin position="1"/>
        <end position="21"/>
    </location>
</feature>
<accession>F7NJX4</accession>
<feature type="transmembrane region" description="Helical" evidence="1">
    <location>
        <begin position="126"/>
        <end position="147"/>
    </location>
</feature>
<gene>
    <name evidence="3" type="ORF">ALO_11919</name>
</gene>
<keyword evidence="1" id="KW-0472">Membrane</keyword>
<dbReference type="eggNOG" id="ENOG502Z7PW">
    <property type="taxonomic scope" value="Bacteria"/>
</dbReference>
<keyword evidence="4" id="KW-1185">Reference proteome</keyword>
<evidence type="ECO:0000313" key="3">
    <source>
        <dbReference type="EMBL" id="EGO63621.1"/>
    </source>
</evidence>
<dbReference type="STRING" id="1009370.ALO_11919"/>
<dbReference type="AlphaFoldDB" id="F7NJX4"/>
<dbReference type="OrthoDB" id="2373222at2"/>
<dbReference type="Proteomes" id="UP000003240">
    <property type="component" value="Unassembled WGS sequence"/>
</dbReference>
<evidence type="ECO:0000313" key="4">
    <source>
        <dbReference type="Proteomes" id="UP000003240"/>
    </source>
</evidence>
<proteinExistence type="predicted"/>
<reference evidence="3 4" key="1">
    <citation type="journal article" date="2011" name="EMBO J.">
        <title>Structural diversity of bacterial flagellar motors.</title>
        <authorList>
            <person name="Chen S."/>
            <person name="Beeby M."/>
            <person name="Murphy G.E."/>
            <person name="Leadbetter J.R."/>
            <person name="Hendrixson D.R."/>
            <person name="Briegel A."/>
            <person name="Li Z."/>
            <person name="Shi J."/>
            <person name="Tocheva E.I."/>
            <person name="Muller A."/>
            <person name="Dobro M.J."/>
            <person name="Jensen G.J."/>
        </authorList>
    </citation>
    <scope>NUCLEOTIDE SEQUENCE [LARGE SCALE GENOMIC DNA]</scope>
    <source>
        <strain evidence="3 4">DSM 6540</strain>
    </source>
</reference>
<dbReference type="RefSeq" id="WP_004095877.1">
    <property type="nucleotide sequence ID" value="NZ_AFGF01000102.1"/>
</dbReference>
<feature type="transmembrane region" description="Helical" evidence="1">
    <location>
        <begin position="97"/>
        <end position="114"/>
    </location>
</feature>
<keyword evidence="1" id="KW-0812">Transmembrane</keyword>
<feature type="transmembrane region" description="Helical" evidence="1">
    <location>
        <begin position="302"/>
        <end position="328"/>
    </location>
</feature>
<feature type="transmembrane region" description="Helical" evidence="1">
    <location>
        <begin position="202"/>
        <end position="219"/>
    </location>
</feature>
<dbReference type="InterPro" id="IPR014194">
    <property type="entry name" value="Spore_III_AE"/>
</dbReference>
<feature type="transmembrane region" description="Helical" evidence="1">
    <location>
        <begin position="354"/>
        <end position="378"/>
    </location>
</feature>
<sequence>MKNVIVIIVMLLCFYGGSAAAQTPNDAIQEELFEGLSVEAVNRFIDQINRELNQDLPGVNPDTLRKIADQGLSLDWNNLWREIGRRFFSEISQNLNLMGKLLFLAVLCALLQNLQSSFESSTVSLLAYGICFIFLITLVLAAFYQITAVTRSSVEYMVGFMQALLPLMMSLLAGVGALTSAALFTPFMLFVISSVSVVIKDIVLPLLFLAAVVDCINYLSDKYRISNLAGLIKQGGMIVLGLTMVLFIGIITVQGVIGGVSDGLTLRTAKFATATFIPVVGKMFADTVELVMGASLVLKNAIGVLGVLVIATLCFMPILKLVSLIVIVKSTGALIQPLGAEKMAQCLENLGNNLLLVLGALLTVALMFFLSITMIIGAGNITMMMR</sequence>
<evidence type="ECO:0000256" key="2">
    <source>
        <dbReference type="SAM" id="SignalP"/>
    </source>
</evidence>
<evidence type="ECO:0000256" key="1">
    <source>
        <dbReference type="SAM" id="Phobius"/>
    </source>
</evidence>
<organism evidence="3 4">
    <name type="scientific">Acetonema longum DSM 6540</name>
    <dbReference type="NCBI Taxonomy" id="1009370"/>
    <lineage>
        <taxon>Bacteria</taxon>
        <taxon>Bacillati</taxon>
        <taxon>Bacillota</taxon>
        <taxon>Negativicutes</taxon>
        <taxon>Acetonemataceae</taxon>
        <taxon>Acetonema</taxon>
    </lineage>
</organism>
<dbReference type="NCBIfam" id="TIGR02829">
    <property type="entry name" value="spore_III_AE"/>
    <property type="match status" value="1"/>
</dbReference>
<protein>
    <submittedName>
        <fullName evidence="3">Stage iii sporulation protein ae, putative</fullName>
    </submittedName>
</protein>
<feature type="chain" id="PRO_5003366514" evidence="2">
    <location>
        <begin position="22"/>
        <end position="386"/>
    </location>
</feature>